<evidence type="ECO:0000259" key="2">
    <source>
        <dbReference type="Pfam" id="PF03807"/>
    </source>
</evidence>
<dbReference type="Gene3D" id="3.40.50.720">
    <property type="entry name" value="NAD(P)-binding Rossmann-like Domain"/>
    <property type="match status" value="1"/>
</dbReference>
<reference evidence="3 4" key="1">
    <citation type="journal article" date="2012" name="Eukaryot. Cell">
        <title>Draft genome sequence of Wickerhamomyces ciferrii NRRL Y-1031 F-60-10.</title>
        <authorList>
            <person name="Schneider J."/>
            <person name="Andrea H."/>
            <person name="Blom J."/>
            <person name="Jaenicke S."/>
            <person name="Ruckert C."/>
            <person name="Schorsch C."/>
            <person name="Szczepanowski R."/>
            <person name="Farwick M."/>
            <person name="Goesmann A."/>
            <person name="Puhler A."/>
            <person name="Schaffer S."/>
            <person name="Tauch A."/>
            <person name="Kohler T."/>
            <person name="Brinkrolf K."/>
        </authorList>
    </citation>
    <scope>NUCLEOTIDE SEQUENCE [LARGE SCALE GENOMIC DNA]</scope>
    <source>
        <strain evidence="4">ATCC 14091 / BCRC 22168 / CBS 111 / JCM 3599 / NBRC 0793 / NRRL Y-1031 F-60-10</strain>
    </source>
</reference>
<dbReference type="Proteomes" id="UP000009328">
    <property type="component" value="Unassembled WGS sequence"/>
</dbReference>
<dbReference type="eggNOG" id="ENOG502S23X">
    <property type="taxonomic scope" value="Eukaryota"/>
</dbReference>
<dbReference type="SUPFAM" id="SSF51735">
    <property type="entry name" value="NAD(P)-binding Rossmann-fold domains"/>
    <property type="match status" value="1"/>
</dbReference>
<dbReference type="AlphaFoldDB" id="K0KBJ9"/>
<dbReference type="InParanoid" id="K0KBJ9"/>
<keyword evidence="1 3" id="KW-0560">Oxidoreductase</keyword>
<protein>
    <submittedName>
        <fullName evidence="3">Metalloreductase STEAP4</fullName>
        <ecNumber evidence="3">1.16.1.-</ecNumber>
    </submittedName>
</protein>
<evidence type="ECO:0000313" key="3">
    <source>
        <dbReference type="EMBL" id="CCH42410.1"/>
    </source>
</evidence>
<accession>K0KBJ9</accession>
<keyword evidence="4" id="KW-1185">Reference proteome</keyword>
<name>K0KBJ9_WICCF</name>
<organism evidence="3 4">
    <name type="scientific">Wickerhamomyces ciferrii (strain ATCC 14091 / BCRC 22168 / CBS 111 / JCM 3599 / NBRC 0793 / NRRL Y-1031 F-60-10)</name>
    <name type="common">Yeast</name>
    <name type="synonym">Pichia ciferrii</name>
    <dbReference type="NCBI Taxonomy" id="1206466"/>
    <lineage>
        <taxon>Eukaryota</taxon>
        <taxon>Fungi</taxon>
        <taxon>Dikarya</taxon>
        <taxon>Ascomycota</taxon>
        <taxon>Saccharomycotina</taxon>
        <taxon>Saccharomycetes</taxon>
        <taxon>Phaffomycetales</taxon>
        <taxon>Wickerhamomycetaceae</taxon>
        <taxon>Wickerhamomyces</taxon>
    </lineage>
</organism>
<dbReference type="InterPro" id="IPR028939">
    <property type="entry name" value="P5C_Rdtase_cat_N"/>
</dbReference>
<evidence type="ECO:0000313" key="4">
    <source>
        <dbReference type="Proteomes" id="UP000009328"/>
    </source>
</evidence>
<dbReference type="HOGENOM" id="CLU_076368_0_2_1"/>
<dbReference type="InterPro" id="IPR051267">
    <property type="entry name" value="STEAP_metalloreductase"/>
</dbReference>
<dbReference type="InterPro" id="IPR036291">
    <property type="entry name" value="NAD(P)-bd_dom_sf"/>
</dbReference>
<proteinExistence type="predicted"/>
<dbReference type="PANTHER" id="PTHR14239:SF10">
    <property type="entry name" value="REDUCTASE"/>
    <property type="match status" value="1"/>
</dbReference>
<dbReference type="PANTHER" id="PTHR14239">
    <property type="entry name" value="DUDULIN-RELATED"/>
    <property type="match status" value="1"/>
</dbReference>
<dbReference type="EC" id="1.16.1.-" evidence="3"/>
<comment type="caution">
    <text evidence="3">The sequence shown here is derived from an EMBL/GenBank/DDBJ whole genome shotgun (WGS) entry which is preliminary data.</text>
</comment>
<dbReference type="EMBL" id="CAIF01000043">
    <property type="protein sequence ID" value="CCH42410.1"/>
    <property type="molecule type" value="Genomic_DNA"/>
</dbReference>
<gene>
    <name evidence="3" type="ORF">BN7_1955</name>
</gene>
<evidence type="ECO:0000256" key="1">
    <source>
        <dbReference type="ARBA" id="ARBA00023002"/>
    </source>
</evidence>
<dbReference type="GO" id="GO:0016491">
    <property type="term" value="F:oxidoreductase activity"/>
    <property type="evidence" value="ECO:0007669"/>
    <property type="project" value="UniProtKB-KW"/>
</dbReference>
<sequence>MSDTIGFIGVGQIGGIVARLAINAGYNVVLSNSRSPHTLSGIVSSLGDQAKASTPGSIAKVENIKIVVLSIPLNAVPTLLPSLGLKNKIILDTSNYYPFREGHLEELDSNKLTTSEYVMKYLDPSNKLVKIFNNIISIELSNSSTQDESKQTILPIAGDDIKAKQITNDFAKKIGYKTYDVGRSSLSWKFEPNTPFYGLVYFPKAPKGLTHEELKAFFKKTPANPLTHEKAKKVIDSTKRPTTVGGTPQMFPKVLLEVMREMYSQQAKDKAANASKLVL</sequence>
<feature type="domain" description="Pyrroline-5-carboxylate reductase catalytic N-terminal" evidence="2">
    <location>
        <begin position="4"/>
        <end position="96"/>
    </location>
</feature>
<dbReference type="Pfam" id="PF03807">
    <property type="entry name" value="F420_oxidored"/>
    <property type="match status" value="1"/>
</dbReference>